<feature type="compositionally biased region" description="Polar residues" evidence="1">
    <location>
        <begin position="47"/>
        <end position="58"/>
    </location>
</feature>
<feature type="region of interest" description="Disordered" evidence="1">
    <location>
        <begin position="47"/>
        <end position="68"/>
    </location>
</feature>
<organism evidence="2 3">
    <name type="scientific">Stylonychia lemnae</name>
    <name type="common">Ciliate</name>
    <dbReference type="NCBI Taxonomy" id="5949"/>
    <lineage>
        <taxon>Eukaryota</taxon>
        <taxon>Sar</taxon>
        <taxon>Alveolata</taxon>
        <taxon>Ciliophora</taxon>
        <taxon>Intramacronucleata</taxon>
        <taxon>Spirotrichea</taxon>
        <taxon>Stichotrichia</taxon>
        <taxon>Sporadotrichida</taxon>
        <taxon>Oxytrichidae</taxon>
        <taxon>Stylonychinae</taxon>
        <taxon>Stylonychia</taxon>
    </lineage>
</organism>
<sequence length="296" mass="34680">MNNDKSQNSPYQSPLVSYVKTDLQETVKRLGCIQNRYKSRLDVLSSGRLSTNSRSQFPSRDKHPVDERVQKKAKDLLNQKINDLNKDLHTRYRNVIENERSQFMKKIRQHGSDKFQERTPQSRELLKREMMNYNMLWKNKENSVKRNISYVIQKKQRDEWKMPLLIREAKEEIKREKQARTKRIFSKVQALSKMQLLGLMGGGGIAQAKAAFQNQPDPRKLFQDKSLIKSQATMIAEKPRSKRDGSPRTTKNNSTMALQIENLFYNAQPIKRLSVIKINTRDLKTFLNEALQDPDL</sequence>
<accession>A0A077ZZM9</accession>
<gene>
    <name evidence="2" type="primary">Contig8120.g8657</name>
    <name evidence="2" type="ORF">STYLEM_4053</name>
</gene>
<reference evidence="2 3" key="1">
    <citation type="submission" date="2014-06" db="EMBL/GenBank/DDBJ databases">
        <authorList>
            <person name="Swart Estienne"/>
        </authorList>
    </citation>
    <scope>NUCLEOTIDE SEQUENCE [LARGE SCALE GENOMIC DNA]</scope>
    <source>
        <strain evidence="2 3">130c</strain>
    </source>
</reference>
<evidence type="ECO:0000256" key="1">
    <source>
        <dbReference type="SAM" id="MobiDB-lite"/>
    </source>
</evidence>
<proteinExistence type="predicted"/>
<dbReference type="InParanoid" id="A0A077ZZM9"/>
<evidence type="ECO:0000313" key="2">
    <source>
        <dbReference type="EMBL" id="CDW75067.1"/>
    </source>
</evidence>
<evidence type="ECO:0000313" key="3">
    <source>
        <dbReference type="Proteomes" id="UP000039865"/>
    </source>
</evidence>
<name>A0A077ZZM9_STYLE</name>
<dbReference type="EMBL" id="CCKQ01003925">
    <property type="protein sequence ID" value="CDW75067.1"/>
    <property type="molecule type" value="Genomic_DNA"/>
</dbReference>
<protein>
    <submittedName>
        <fullName evidence="2">Uncharacterized protein</fullName>
    </submittedName>
</protein>
<feature type="compositionally biased region" description="Basic and acidic residues" evidence="1">
    <location>
        <begin position="59"/>
        <end position="68"/>
    </location>
</feature>
<keyword evidence="3" id="KW-1185">Reference proteome</keyword>
<dbReference type="AlphaFoldDB" id="A0A077ZZM9"/>
<dbReference type="Proteomes" id="UP000039865">
    <property type="component" value="Unassembled WGS sequence"/>
</dbReference>